<dbReference type="RefSeq" id="WP_162411094.1">
    <property type="nucleotide sequence ID" value="NZ_PDWN01000014.1"/>
</dbReference>
<organism evidence="2 3">
    <name type="scientific">Pseudoxanthomonas daejeonensis</name>
    <dbReference type="NCBI Taxonomy" id="266062"/>
    <lineage>
        <taxon>Bacteria</taxon>
        <taxon>Pseudomonadati</taxon>
        <taxon>Pseudomonadota</taxon>
        <taxon>Gammaproteobacteria</taxon>
        <taxon>Lysobacterales</taxon>
        <taxon>Lysobacteraceae</taxon>
        <taxon>Pseudoxanthomonas</taxon>
    </lineage>
</organism>
<feature type="chain" id="PRO_5046496211" description="Transporter" evidence="1">
    <location>
        <begin position="32"/>
        <end position="312"/>
    </location>
</feature>
<keyword evidence="1" id="KW-0732">Signal</keyword>
<dbReference type="InterPro" id="IPR025737">
    <property type="entry name" value="FApF"/>
</dbReference>
<gene>
    <name evidence="2" type="ORF">CSC65_13335</name>
</gene>
<protein>
    <recommendedName>
        <fullName evidence="4">Transporter</fullName>
    </recommendedName>
</protein>
<evidence type="ECO:0000313" key="2">
    <source>
        <dbReference type="EMBL" id="KAF1692797.1"/>
    </source>
</evidence>
<proteinExistence type="predicted"/>
<accession>A0ABQ6Z4Q5</accession>
<sequence>MDSPRVEVRVSIALRSLAALAFALLPGRAFAQEIEPRSYSNVPIGVNFLVAGAVQTRGGLSFDASVPITNEDLKTTSLVTGYARAFALWGQSAKFDVGVPYTRLSGSAEYRGMPIERKVSGFGRPAMRLSVNFLGAPAMDMAGFKDWKQDLIVGASLQVAPPLGQYDPDRIVNIASNRWSFKPELGLSRASGPWITELKLAATFYTDNDEFYGGTTRSQDPLYALQGNLIRGLASGAWWSLDATYFAGGRSQVDGLHNRDLQQNWRVGASLSLPVDRRNSVKFAISSGVYARTGNEFDALAVTWQHRWGGGV</sequence>
<name>A0ABQ6Z4Q5_9GAMM</name>
<dbReference type="EMBL" id="PDWN01000014">
    <property type="protein sequence ID" value="KAF1692797.1"/>
    <property type="molecule type" value="Genomic_DNA"/>
</dbReference>
<reference evidence="2 3" key="1">
    <citation type="submission" date="2017-10" db="EMBL/GenBank/DDBJ databases">
        <title>Whole genome sequencing of members of genus Pseudoxanthomonas.</title>
        <authorList>
            <person name="Kumar S."/>
            <person name="Bansal K."/>
            <person name="Kaur A."/>
            <person name="Patil P."/>
            <person name="Sharma S."/>
            <person name="Patil P.B."/>
        </authorList>
    </citation>
    <scope>NUCLEOTIDE SEQUENCE [LARGE SCALE GENOMIC DNA]</scope>
    <source>
        <strain evidence="2 3">DSM 17801</strain>
    </source>
</reference>
<dbReference type="Pfam" id="PF13557">
    <property type="entry name" value="Phenol_MetA_deg"/>
    <property type="match status" value="1"/>
</dbReference>
<evidence type="ECO:0000256" key="1">
    <source>
        <dbReference type="SAM" id="SignalP"/>
    </source>
</evidence>
<comment type="caution">
    <text evidence="2">The sequence shown here is derived from an EMBL/GenBank/DDBJ whole genome shotgun (WGS) entry which is preliminary data.</text>
</comment>
<evidence type="ECO:0008006" key="4">
    <source>
        <dbReference type="Google" id="ProtNLM"/>
    </source>
</evidence>
<feature type="signal peptide" evidence="1">
    <location>
        <begin position="1"/>
        <end position="31"/>
    </location>
</feature>
<evidence type="ECO:0000313" key="3">
    <source>
        <dbReference type="Proteomes" id="UP000788419"/>
    </source>
</evidence>
<keyword evidence="3" id="KW-1185">Reference proteome</keyword>
<dbReference type="Proteomes" id="UP000788419">
    <property type="component" value="Unassembled WGS sequence"/>
</dbReference>